<dbReference type="VEuPathDB" id="MicrosporidiaDB:HERIO_2259"/>
<dbReference type="Proteomes" id="UP000192501">
    <property type="component" value="Unassembled WGS sequence"/>
</dbReference>
<proteinExistence type="predicted"/>
<comment type="caution">
    <text evidence="1">The sequence shown here is derived from an EMBL/GenBank/DDBJ whole genome shotgun (WGS) entry which is preliminary data.</text>
</comment>
<reference evidence="1 2" key="1">
    <citation type="journal article" date="2017" name="Environ. Microbiol.">
        <title>Decay of the glycolytic pathway and adaptation to intranuclear parasitism within Enterocytozoonidae microsporidia.</title>
        <authorList>
            <person name="Wiredu Boakye D."/>
            <person name="Jaroenlak P."/>
            <person name="Prachumwat A."/>
            <person name="Williams T.A."/>
            <person name="Bateman K.S."/>
            <person name="Itsathitphaisarn O."/>
            <person name="Sritunyalucksana K."/>
            <person name="Paszkiewicz K.H."/>
            <person name="Moore K.A."/>
            <person name="Stentiford G.D."/>
            <person name="Williams B.A."/>
        </authorList>
    </citation>
    <scope>NUCLEOTIDE SEQUENCE [LARGE SCALE GENOMIC DNA]</scope>
    <source>
        <strain evidence="2">canceri</strain>
    </source>
</reference>
<dbReference type="VEuPathDB" id="MicrosporidiaDB:A0H76_2349"/>
<protein>
    <submittedName>
        <fullName evidence="1">Uncharacterized protein</fullName>
    </submittedName>
</protein>
<gene>
    <name evidence="1" type="ORF">A0H76_2349</name>
</gene>
<dbReference type="AlphaFoldDB" id="A0A1X0QFD4"/>
<evidence type="ECO:0000313" key="2">
    <source>
        <dbReference type="Proteomes" id="UP000192501"/>
    </source>
</evidence>
<accession>A0A1X0QFD4</accession>
<sequence length="295" mass="34881">METFLLLNILKVITTSNEEVNQEKNDNSNPNLRIKPRGSFRNSIRRGFRNSFRPKKSRIIKLNEDFKSSLTQGLNEYKNYVFKYINQLFNEEYKLNNDKKNPIENLKSKIFQLKIKNIFKNIKELQEKVIPKDGNNENKNLYEFLLDIQDKDETVMFSITNFDLFLLLNTFEDYPKVGYFIIEIMKDVCDKKGFFMIKKSSDGLDLDEINLNLLKLMFKSLLSEIVNFNNEKGNKAFNYNYTDEKKNFSKNSDLKNLLINFIDNRIIELLDSDKDGTKIENLIIKNLIVNLKENL</sequence>
<organism evidence="1 2">
    <name type="scientific">Hepatospora eriocheir</name>
    <dbReference type="NCBI Taxonomy" id="1081669"/>
    <lineage>
        <taxon>Eukaryota</taxon>
        <taxon>Fungi</taxon>
        <taxon>Fungi incertae sedis</taxon>
        <taxon>Microsporidia</taxon>
        <taxon>Hepatosporidae</taxon>
        <taxon>Hepatospora</taxon>
    </lineage>
</organism>
<evidence type="ECO:0000313" key="1">
    <source>
        <dbReference type="EMBL" id="ORD98518.1"/>
    </source>
</evidence>
<dbReference type="EMBL" id="LTAI01000621">
    <property type="protein sequence ID" value="ORD98518.1"/>
    <property type="molecule type" value="Genomic_DNA"/>
</dbReference>
<name>A0A1X0QFD4_9MICR</name>